<evidence type="ECO:0000313" key="6">
    <source>
        <dbReference type="Proteomes" id="UP000271031"/>
    </source>
</evidence>
<dbReference type="NCBIfam" id="TIGR00254">
    <property type="entry name" value="GGDEF"/>
    <property type="match status" value="1"/>
</dbReference>
<dbReference type="InterPro" id="IPR000014">
    <property type="entry name" value="PAS"/>
</dbReference>
<feature type="domain" description="PAC" evidence="2">
    <location>
        <begin position="96"/>
        <end position="148"/>
    </location>
</feature>
<dbReference type="Gene3D" id="3.20.20.450">
    <property type="entry name" value="EAL domain"/>
    <property type="match status" value="1"/>
</dbReference>
<dbReference type="PROSITE" id="PS50112">
    <property type="entry name" value="PAS"/>
    <property type="match status" value="1"/>
</dbReference>
<evidence type="ECO:0000313" key="5">
    <source>
        <dbReference type="EMBL" id="RNB92008.1"/>
    </source>
</evidence>
<evidence type="ECO:0000259" key="4">
    <source>
        <dbReference type="PROSITE" id="PS50887"/>
    </source>
</evidence>
<dbReference type="Gene3D" id="3.30.70.270">
    <property type="match status" value="1"/>
</dbReference>
<feature type="domain" description="GGDEF" evidence="4">
    <location>
        <begin position="177"/>
        <end position="310"/>
    </location>
</feature>
<dbReference type="InterPro" id="IPR035965">
    <property type="entry name" value="PAS-like_dom_sf"/>
</dbReference>
<dbReference type="Pfam" id="PF00989">
    <property type="entry name" value="PAS"/>
    <property type="match status" value="1"/>
</dbReference>
<dbReference type="AlphaFoldDB" id="A0A3M8DV11"/>
<accession>A0A3M8DV11</accession>
<dbReference type="SUPFAM" id="SSF55073">
    <property type="entry name" value="Nucleotide cyclase"/>
    <property type="match status" value="1"/>
</dbReference>
<dbReference type="PROSITE" id="PS50883">
    <property type="entry name" value="EAL"/>
    <property type="match status" value="1"/>
</dbReference>
<dbReference type="InterPro" id="IPR000160">
    <property type="entry name" value="GGDEF_dom"/>
</dbReference>
<dbReference type="CDD" id="cd01949">
    <property type="entry name" value="GGDEF"/>
    <property type="match status" value="1"/>
</dbReference>
<dbReference type="InterPro" id="IPR035919">
    <property type="entry name" value="EAL_sf"/>
</dbReference>
<evidence type="ECO:0000259" key="3">
    <source>
        <dbReference type="PROSITE" id="PS50883"/>
    </source>
</evidence>
<sequence length="580" mass="65943">MGEMELDKVENGERFYAEAHFQVFSEQFNVLIDHITDAVDVLDLSGNLMKVNRAFEHMYGWKESEIIGHKLPIIPPDYLREAESLHDRAKNGSKVSGYETIRMNKDGTQIHTLLTISPLIDTKGNVSGYIGISRDITEQKKAVNELTFIDQLTKLPNLSYFRDCSQAELSKIQGSKNKVALILVNLDRFSLINDSFSQLTADLLLQEVANRLMSSIGADHLLARFGADEFAILCSNISQKRDIIQIVRNILRQFQTCFHVDDHEADITGSIGISVYPQDGQTIDALFKNAKAALLQAKRAGGNTYCFYDKKYEPPRVDRYQLANDLKKAVHRGELEVHYQPIVEVERNIIRGFEALIRWKHHRMGWISPTEFIPLAEETGLINQIGLWVIQKACHDMKRLRRLHGSPKMIAVNLSPLQLENKQLPKQIRDILRASGLAANRLELEITESAIAQNVETAIETLQELVKMGVQISIDDFGTGYSSLSYLKRLPFHNLKIDKSFIQSGKVEDEAILKAVIMIAHQLQKKVVAEGVETFDQFELLNRLHFDYFQGYLVSKPIPVDLLPQYLNQQATKITEIKML</sequence>
<protein>
    <submittedName>
        <fullName evidence="5">Phosphodiesterase</fullName>
    </submittedName>
</protein>
<dbReference type="InterPro" id="IPR029787">
    <property type="entry name" value="Nucleotide_cyclase"/>
</dbReference>
<dbReference type="Pfam" id="PF00563">
    <property type="entry name" value="EAL"/>
    <property type="match status" value="1"/>
</dbReference>
<reference evidence="5 6" key="1">
    <citation type="submission" date="2018-10" db="EMBL/GenBank/DDBJ databases">
        <title>Phylogenomics of Brevibacillus.</title>
        <authorList>
            <person name="Dunlap C."/>
        </authorList>
    </citation>
    <scope>NUCLEOTIDE SEQUENCE [LARGE SCALE GENOMIC DNA]</scope>
    <source>
        <strain evidence="5 6">JCM 15716</strain>
    </source>
</reference>
<evidence type="ECO:0000259" key="2">
    <source>
        <dbReference type="PROSITE" id="PS50113"/>
    </source>
</evidence>
<dbReference type="InterPro" id="IPR001610">
    <property type="entry name" value="PAC"/>
</dbReference>
<dbReference type="CDD" id="cd01948">
    <property type="entry name" value="EAL"/>
    <property type="match status" value="1"/>
</dbReference>
<dbReference type="PROSITE" id="PS50113">
    <property type="entry name" value="PAC"/>
    <property type="match status" value="1"/>
</dbReference>
<dbReference type="Proteomes" id="UP000271031">
    <property type="component" value="Unassembled WGS sequence"/>
</dbReference>
<dbReference type="PROSITE" id="PS50887">
    <property type="entry name" value="GGDEF"/>
    <property type="match status" value="1"/>
</dbReference>
<dbReference type="GO" id="GO:0006355">
    <property type="term" value="P:regulation of DNA-templated transcription"/>
    <property type="evidence" value="ECO:0007669"/>
    <property type="project" value="InterPro"/>
</dbReference>
<dbReference type="SUPFAM" id="SSF141868">
    <property type="entry name" value="EAL domain-like"/>
    <property type="match status" value="1"/>
</dbReference>
<proteinExistence type="predicted"/>
<dbReference type="CDD" id="cd00130">
    <property type="entry name" value="PAS"/>
    <property type="match status" value="1"/>
</dbReference>
<comment type="caution">
    <text evidence="5">The sequence shown here is derived from an EMBL/GenBank/DDBJ whole genome shotgun (WGS) entry which is preliminary data.</text>
</comment>
<dbReference type="InterPro" id="IPR043128">
    <property type="entry name" value="Rev_trsase/Diguanyl_cyclase"/>
</dbReference>
<name>A0A3M8DV11_9BACL</name>
<dbReference type="SMART" id="SM00091">
    <property type="entry name" value="PAS"/>
    <property type="match status" value="1"/>
</dbReference>
<dbReference type="InterPro" id="IPR001633">
    <property type="entry name" value="EAL_dom"/>
</dbReference>
<dbReference type="SUPFAM" id="SSF55785">
    <property type="entry name" value="PYP-like sensor domain (PAS domain)"/>
    <property type="match status" value="1"/>
</dbReference>
<evidence type="ECO:0000259" key="1">
    <source>
        <dbReference type="PROSITE" id="PS50112"/>
    </source>
</evidence>
<dbReference type="SMART" id="SM00086">
    <property type="entry name" value="PAC"/>
    <property type="match status" value="1"/>
</dbReference>
<keyword evidence="6" id="KW-1185">Reference proteome</keyword>
<dbReference type="PANTHER" id="PTHR44757:SF2">
    <property type="entry name" value="BIOFILM ARCHITECTURE MAINTENANCE PROTEIN MBAA"/>
    <property type="match status" value="1"/>
</dbReference>
<feature type="domain" description="PAS" evidence="1">
    <location>
        <begin position="24"/>
        <end position="93"/>
    </location>
</feature>
<feature type="domain" description="EAL" evidence="3">
    <location>
        <begin position="319"/>
        <end position="571"/>
    </location>
</feature>
<dbReference type="NCBIfam" id="TIGR00229">
    <property type="entry name" value="sensory_box"/>
    <property type="match status" value="1"/>
</dbReference>
<dbReference type="EMBL" id="RHHQ01000004">
    <property type="protein sequence ID" value="RNB92008.1"/>
    <property type="molecule type" value="Genomic_DNA"/>
</dbReference>
<dbReference type="InterPro" id="IPR000700">
    <property type="entry name" value="PAS-assoc_C"/>
</dbReference>
<dbReference type="SMART" id="SM00267">
    <property type="entry name" value="GGDEF"/>
    <property type="match status" value="1"/>
</dbReference>
<dbReference type="InterPro" id="IPR052155">
    <property type="entry name" value="Biofilm_reg_signaling"/>
</dbReference>
<dbReference type="PANTHER" id="PTHR44757">
    <property type="entry name" value="DIGUANYLATE CYCLASE DGCP"/>
    <property type="match status" value="1"/>
</dbReference>
<gene>
    <name evidence="5" type="ORF">EDM56_04455</name>
</gene>
<dbReference type="Pfam" id="PF00990">
    <property type="entry name" value="GGDEF"/>
    <property type="match status" value="1"/>
</dbReference>
<dbReference type="SMART" id="SM00052">
    <property type="entry name" value="EAL"/>
    <property type="match status" value="1"/>
</dbReference>
<dbReference type="InterPro" id="IPR013767">
    <property type="entry name" value="PAS_fold"/>
</dbReference>
<dbReference type="Gene3D" id="3.30.450.20">
    <property type="entry name" value="PAS domain"/>
    <property type="match status" value="1"/>
</dbReference>
<organism evidence="5 6">
    <name type="scientific">Brevibacillus fluminis</name>
    <dbReference type="NCBI Taxonomy" id="511487"/>
    <lineage>
        <taxon>Bacteria</taxon>
        <taxon>Bacillati</taxon>
        <taxon>Bacillota</taxon>
        <taxon>Bacilli</taxon>
        <taxon>Bacillales</taxon>
        <taxon>Paenibacillaceae</taxon>
        <taxon>Brevibacillus</taxon>
    </lineage>
</organism>
<dbReference type="OrthoDB" id="9759607at2"/>